<name>A0A6L2MNF3_TANCI</name>
<keyword evidence="1" id="KW-0695">RNA-directed DNA polymerase</keyword>
<comment type="caution">
    <text evidence="1">The sequence shown here is derived from an EMBL/GenBank/DDBJ whole genome shotgun (WGS) entry which is preliminary data.</text>
</comment>
<dbReference type="InterPro" id="IPR036397">
    <property type="entry name" value="RNaseH_sf"/>
</dbReference>
<organism evidence="1">
    <name type="scientific">Tanacetum cinerariifolium</name>
    <name type="common">Dalmatian daisy</name>
    <name type="synonym">Chrysanthemum cinerariifolium</name>
    <dbReference type="NCBI Taxonomy" id="118510"/>
    <lineage>
        <taxon>Eukaryota</taxon>
        <taxon>Viridiplantae</taxon>
        <taxon>Streptophyta</taxon>
        <taxon>Embryophyta</taxon>
        <taxon>Tracheophyta</taxon>
        <taxon>Spermatophyta</taxon>
        <taxon>Magnoliopsida</taxon>
        <taxon>eudicotyledons</taxon>
        <taxon>Gunneridae</taxon>
        <taxon>Pentapetalae</taxon>
        <taxon>asterids</taxon>
        <taxon>campanulids</taxon>
        <taxon>Asterales</taxon>
        <taxon>Asteraceae</taxon>
        <taxon>Asteroideae</taxon>
        <taxon>Anthemideae</taxon>
        <taxon>Anthemidinae</taxon>
        <taxon>Tanacetum</taxon>
    </lineage>
</organism>
<dbReference type="PANTHER" id="PTHR45835">
    <property type="entry name" value="YALI0A06105P"/>
    <property type="match status" value="1"/>
</dbReference>
<dbReference type="PANTHER" id="PTHR45835:SF99">
    <property type="entry name" value="CHROMO DOMAIN-CONTAINING PROTEIN-RELATED"/>
    <property type="match status" value="1"/>
</dbReference>
<sequence>MDFVTKLPRMSSGYDTIWVIVDRLTKSAHFLPMREDDSMDKLTKLYLKEFFIRHGIPILIISDRDPRTIQTVKDMLRACVIDFGNSWERHLPLIEFSYNNNYHASIKAAPFEALYGRKCRSPVCWSEVGDAQLTGLEIVQETTKKIVQIKQRLQAARNRQKSYANLSRVHSTFHVSNLKKCLSDEPLAILLDELHIDDKLRFIEEPVEIMDREIKRLRQSRILIIKVRWNSKRGPEFTWEREDQFKHKYPHLFTNRASSSTTRSMSSPKHCKEGSIFLSTAILTVALSFSFSFESFAHRYLNLQVTLKLVLNCLNWDIQINPDLIKYLLKQEFWKWENITLDFVTKLPKTATGQDTMWVIDDRLTKSEHFLPMRDDDSMEKLTRQYLKKVVLRHGVLVSSISNRNGRSCSYTIVRYRVIILLAFPYFTSPIKVMAFSVISISLDSLEESVGTSTARVILFGMIPTTIPSTTPIADLLVSHDDTLLIPTDTPTTSPIVPTIPPIAPTIQQPIHVGQPYRTQPNGVLQIINPRKIVRPLSTHRIALRYTADYSSSDHSPQMTHHKILYSPCDSLTAIFARPSRKRCRSLTTSVPVASLVHEALSPVHTNLFLPRKRIRDFDSVTNFKDSSKEEYVSYTLMLVLHLLMILQLKGRMLELRWILRLRRRPSLVREARLRLGLIKLVIVVSDDTTEPVREDLPKLVHTDGSLEQNAAMLEMISMLKRDNMRLRGMLGVERQRVDSLRHSMSSMSTATRPGMTQDSIIKLISKRMKEALQAYDAVKNHGTEMEIENEQQDDNDDVNPLHFKGTGGVVSLTRWFEKMETVFHISNCPPRYQVKYASCTLLDGALTWWNSHKRIVGVDDAYAMTWKALLKLMTEGNDLTAYNQRFQELTLLCTKMVSEEENHVEKYIGGLLDNIQGNVIVAEHQQQPFKRQNVNGHNVARVYTVGNNVERRGYAGTLPYDARVIMTSCKKFYDSLGSVPNHCSVL</sequence>
<protein>
    <submittedName>
        <fullName evidence="1">Reverse transcriptase domain-containing protein</fullName>
    </submittedName>
</protein>
<dbReference type="EMBL" id="BKCJ010006965">
    <property type="protein sequence ID" value="GEU74857.1"/>
    <property type="molecule type" value="Genomic_DNA"/>
</dbReference>
<gene>
    <name evidence="1" type="ORF">Tci_046835</name>
</gene>
<dbReference type="SUPFAM" id="SSF53098">
    <property type="entry name" value="Ribonuclease H-like"/>
    <property type="match status" value="1"/>
</dbReference>
<evidence type="ECO:0000313" key="1">
    <source>
        <dbReference type="EMBL" id="GEU74857.1"/>
    </source>
</evidence>
<keyword evidence="1" id="KW-0808">Transferase</keyword>
<dbReference type="GO" id="GO:0003676">
    <property type="term" value="F:nucleic acid binding"/>
    <property type="evidence" value="ECO:0007669"/>
    <property type="project" value="InterPro"/>
</dbReference>
<accession>A0A6L2MNF3</accession>
<dbReference type="InterPro" id="IPR012337">
    <property type="entry name" value="RNaseH-like_sf"/>
</dbReference>
<keyword evidence="1" id="KW-0548">Nucleotidyltransferase</keyword>
<dbReference type="AlphaFoldDB" id="A0A6L2MNF3"/>
<dbReference type="GO" id="GO:0003964">
    <property type="term" value="F:RNA-directed DNA polymerase activity"/>
    <property type="evidence" value="ECO:0007669"/>
    <property type="project" value="UniProtKB-KW"/>
</dbReference>
<proteinExistence type="predicted"/>
<reference evidence="1" key="1">
    <citation type="journal article" date="2019" name="Sci. Rep.">
        <title>Draft genome of Tanacetum cinerariifolium, the natural source of mosquito coil.</title>
        <authorList>
            <person name="Yamashiro T."/>
            <person name="Shiraishi A."/>
            <person name="Satake H."/>
            <person name="Nakayama K."/>
        </authorList>
    </citation>
    <scope>NUCLEOTIDE SEQUENCE</scope>
</reference>
<dbReference type="Gene3D" id="3.30.420.10">
    <property type="entry name" value="Ribonuclease H-like superfamily/Ribonuclease H"/>
    <property type="match status" value="2"/>
</dbReference>